<gene>
    <name evidence="1" type="ORF">CTAM01_08150</name>
</gene>
<dbReference type="EMBL" id="MLFU01000027">
    <property type="protein sequence ID" value="KAK1497138.1"/>
    <property type="molecule type" value="Genomic_DNA"/>
</dbReference>
<sequence>MSFHPDSLPDLDGKVFIVTGGAITPHPTSQNTALTFTCVPDP</sequence>
<protein>
    <submittedName>
        <fullName evidence="1">Uncharacterized protein</fullName>
    </submittedName>
</protein>
<evidence type="ECO:0000313" key="1">
    <source>
        <dbReference type="EMBL" id="KAK1497138.1"/>
    </source>
</evidence>
<proteinExistence type="predicted"/>
<accession>A0ABQ9R7C9</accession>
<dbReference type="Proteomes" id="UP001227543">
    <property type="component" value="Unassembled WGS sequence"/>
</dbReference>
<organism evidence="1 2">
    <name type="scientific">Colletotrichum tamarilloi</name>
    <dbReference type="NCBI Taxonomy" id="1209934"/>
    <lineage>
        <taxon>Eukaryota</taxon>
        <taxon>Fungi</taxon>
        <taxon>Dikarya</taxon>
        <taxon>Ascomycota</taxon>
        <taxon>Pezizomycotina</taxon>
        <taxon>Sordariomycetes</taxon>
        <taxon>Hypocreomycetidae</taxon>
        <taxon>Glomerellales</taxon>
        <taxon>Glomerellaceae</taxon>
        <taxon>Colletotrichum</taxon>
        <taxon>Colletotrichum acutatum species complex</taxon>
    </lineage>
</organism>
<dbReference type="RefSeq" id="XP_060381337.1">
    <property type="nucleotide sequence ID" value="XM_060524171.1"/>
</dbReference>
<name>A0ABQ9R7C9_9PEZI</name>
<comment type="caution">
    <text evidence="1">The sequence shown here is derived from an EMBL/GenBank/DDBJ whole genome shotgun (WGS) entry which is preliminary data.</text>
</comment>
<reference evidence="1 2" key="1">
    <citation type="submission" date="2016-10" db="EMBL/GenBank/DDBJ databases">
        <title>The genome sequence of Colletotrichum fioriniae PJ7.</title>
        <authorList>
            <person name="Baroncelli R."/>
        </authorList>
    </citation>
    <scope>NUCLEOTIDE SEQUENCE [LARGE SCALE GENOMIC DNA]</scope>
    <source>
        <strain evidence="1 2">Tom-12</strain>
    </source>
</reference>
<dbReference type="GeneID" id="85408409"/>
<evidence type="ECO:0000313" key="2">
    <source>
        <dbReference type="Proteomes" id="UP001227543"/>
    </source>
</evidence>
<keyword evidence="2" id="KW-1185">Reference proteome</keyword>